<sequence>MTDLLKPLSEDELDRLDAFLMSPRTPAETMDLEMLDGFLVALAVGPEEVPEDEWLPQVFDGTPPEFDDAVEAEETFSLIRRHAAAVRAAFAPKRRENIGEEPLYFPLVLSDEGADEKWQDSLGAYWASGFRLGLLAREDVWQKALDEDEHLFDSVASVLALEEGHEPDDEARPLTIKQREERISELPWIVEDVMFYWLEQKYGQVERVEREEPKVGRNDPCPCGSGKKFKKCHGA</sequence>
<dbReference type="PANTHER" id="PTHR33747:SF1">
    <property type="entry name" value="ADENYLATE CYCLASE-ASSOCIATED CAP C-TERMINAL DOMAIN-CONTAINING PROTEIN"/>
    <property type="match status" value="1"/>
</dbReference>
<dbReference type="InterPro" id="IPR011978">
    <property type="entry name" value="YgfB-like"/>
</dbReference>
<keyword evidence="2" id="KW-1185">Reference proteome</keyword>
<accession>A0ABQ3GY34</accession>
<dbReference type="SUPFAM" id="SSF101327">
    <property type="entry name" value="YgfB-like"/>
    <property type="match status" value="1"/>
</dbReference>
<dbReference type="InterPro" id="IPR004027">
    <property type="entry name" value="SEC_C_motif"/>
</dbReference>
<dbReference type="RefSeq" id="WP_189459481.1">
    <property type="nucleotide sequence ID" value="NZ_BMYO01000003.1"/>
</dbReference>
<protein>
    <recommendedName>
        <fullName evidence="3">YecA family protein</fullName>
    </recommendedName>
</protein>
<dbReference type="SUPFAM" id="SSF103642">
    <property type="entry name" value="Sec-C motif"/>
    <property type="match status" value="1"/>
</dbReference>
<dbReference type="Proteomes" id="UP000604737">
    <property type="component" value="Unassembled WGS sequence"/>
</dbReference>
<name>A0ABQ3GY34_9NEIS</name>
<dbReference type="Pfam" id="PF03695">
    <property type="entry name" value="UPF0149"/>
    <property type="match status" value="1"/>
</dbReference>
<reference evidence="2" key="1">
    <citation type="journal article" date="2019" name="Int. J. Syst. Evol. Microbiol.">
        <title>The Global Catalogue of Microorganisms (GCM) 10K type strain sequencing project: providing services to taxonomists for standard genome sequencing and annotation.</title>
        <authorList>
            <consortium name="The Broad Institute Genomics Platform"/>
            <consortium name="The Broad Institute Genome Sequencing Center for Infectious Disease"/>
            <person name="Wu L."/>
            <person name="Ma J."/>
        </authorList>
    </citation>
    <scope>NUCLEOTIDE SEQUENCE [LARGE SCALE GENOMIC DNA]</scope>
    <source>
        <strain evidence="2">KCTC 23701</strain>
    </source>
</reference>
<proteinExistence type="predicted"/>
<dbReference type="Gene3D" id="3.10.450.50">
    <property type="match status" value="1"/>
</dbReference>
<evidence type="ECO:0008006" key="3">
    <source>
        <dbReference type="Google" id="ProtNLM"/>
    </source>
</evidence>
<dbReference type="PANTHER" id="PTHR33747">
    <property type="entry name" value="UPF0225 PROTEIN SCO1677"/>
    <property type="match status" value="1"/>
</dbReference>
<dbReference type="EMBL" id="BMYO01000003">
    <property type="protein sequence ID" value="GHD60724.1"/>
    <property type="molecule type" value="Genomic_DNA"/>
</dbReference>
<dbReference type="InterPro" id="IPR036255">
    <property type="entry name" value="YgfB-like_sf"/>
</dbReference>
<organism evidence="1 2">
    <name type="scientific">Jeongeupia chitinilytica</name>
    <dbReference type="NCBI Taxonomy" id="1041641"/>
    <lineage>
        <taxon>Bacteria</taxon>
        <taxon>Pseudomonadati</taxon>
        <taxon>Pseudomonadota</taxon>
        <taxon>Betaproteobacteria</taxon>
        <taxon>Neisseriales</taxon>
        <taxon>Chitinibacteraceae</taxon>
        <taxon>Jeongeupia</taxon>
    </lineage>
</organism>
<comment type="caution">
    <text evidence="1">The sequence shown here is derived from an EMBL/GenBank/DDBJ whole genome shotgun (WGS) entry which is preliminary data.</text>
</comment>
<evidence type="ECO:0000313" key="1">
    <source>
        <dbReference type="EMBL" id="GHD60724.1"/>
    </source>
</evidence>
<gene>
    <name evidence="1" type="ORF">GCM10007350_14200</name>
</gene>
<dbReference type="Pfam" id="PF02810">
    <property type="entry name" value="SEC-C"/>
    <property type="match status" value="1"/>
</dbReference>
<evidence type="ECO:0000313" key="2">
    <source>
        <dbReference type="Proteomes" id="UP000604737"/>
    </source>
</evidence>
<dbReference type="NCBIfam" id="TIGR02292">
    <property type="entry name" value="ygfB_yecA"/>
    <property type="match status" value="1"/>
</dbReference>